<proteinExistence type="inferred from homology"/>
<dbReference type="PIRSF" id="PIRSF026508">
    <property type="entry name" value="TelA"/>
    <property type="match status" value="1"/>
</dbReference>
<dbReference type="AlphaFoldDB" id="A0A140DTQ4"/>
<evidence type="ECO:0000256" key="2">
    <source>
        <dbReference type="PIRNR" id="PIRNR026508"/>
    </source>
</evidence>
<dbReference type="GeneID" id="78477690"/>
<dbReference type="PANTHER" id="PTHR38432">
    <property type="entry name" value="TELA-LIKE PROTEIN SAOUHSC_01408"/>
    <property type="match status" value="1"/>
</dbReference>
<evidence type="ECO:0000256" key="1">
    <source>
        <dbReference type="ARBA" id="ARBA00005541"/>
    </source>
</evidence>
<dbReference type="PATRIC" id="fig|1702221.3.peg.869"/>
<evidence type="ECO:0008006" key="5">
    <source>
        <dbReference type="Google" id="ProtNLM"/>
    </source>
</evidence>
<organism evidence="3 4">
    <name type="scientific">Faecalibaculum rodentium</name>
    <dbReference type="NCBI Taxonomy" id="1702221"/>
    <lineage>
        <taxon>Bacteria</taxon>
        <taxon>Bacillati</taxon>
        <taxon>Bacillota</taxon>
        <taxon>Erysipelotrichia</taxon>
        <taxon>Erysipelotrichales</taxon>
        <taxon>Erysipelotrichaceae</taxon>
        <taxon>Faecalibaculum</taxon>
    </lineage>
</organism>
<evidence type="ECO:0000313" key="4">
    <source>
        <dbReference type="Proteomes" id="UP000069771"/>
    </source>
</evidence>
<dbReference type="InterPro" id="IPR008863">
    <property type="entry name" value="Toxic_anion-R_TelA"/>
</dbReference>
<dbReference type="Proteomes" id="UP000069771">
    <property type="component" value="Chromosome"/>
</dbReference>
<dbReference type="STRING" id="1702221.AALO17_08970"/>
<keyword evidence="4" id="KW-1185">Reference proteome</keyword>
<comment type="similarity">
    <text evidence="1 2">Belongs to the TelA family.</text>
</comment>
<reference evidence="3 4" key="1">
    <citation type="journal article" date="2016" name="Gut Pathog.">
        <title>Whole genome sequencing of "Faecalibaculum rodentium" ALO17, isolated from C57BL/6J laboratory mouse feces.</title>
        <authorList>
            <person name="Lim S."/>
            <person name="Chang D.H."/>
            <person name="Ahn S."/>
            <person name="Kim B.C."/>
        </authorList>
    </citation>
    <scope>NUCLEOTIDE SEQUENCE [LARGE SCALE GENOMIC DNA]</scope>
    <source>
        <strain evidence="3 4">Alo17</strain>
    </source>
</reference>
<dbReference type="Pfam" id="PF05816">
    <property type="entry name" value="TelA"/>
    <property type="match status" value="1"/>
</dbReference>
<name>A0A140DTQ4_9FIRM</name>
<accession>A0A140DTQ4</accession>
<protein>
    <recommendedName>
        <fullName evidence="5">Toxic anion resistance protein</fullName>
    </recommendedName>
</protein>
<dbReference type="EMBL" id="CP011391">
    <property type="protein sequence ID" value="AMK54031.1"/>
    <property type="molecule type" value="Genomic_DNA"/>
</dbReference>
<dbReference type="OrthoDB" id="1654346at2"/>
<sequence length="384" mass="43540">MAFSMDVDELNREEVLQPLQPEPEVKEKIETQAESNVKEVMDVDLDSLAQRREITSMIDGFGTDIVRRSSEKNELLSTTLGTLSKQGGESSQVVNSLSELDRQVRDLDPSGVDFGRTGFFSKFTNPVRTYFQKFEKADGMIENILENLERGKRTLQNDNTTLEIEQMSLRDLTKKLNKQIELGTQMDAALERSIEQAKVTNADPDRIKFAEEEILFPLRQRVMDMQQMQAVNQQGYLSMEIVRRNNKELIRAVERAQNVTVSALRTAVTVASALYNQKIVLEKVQAVNKTTNDLIKSTSEMLKTQGAQIQQTSMEANISVETLQEAFRNTFDAMDAIDAYKQKALPRMREQIEAFKVLADQGEERISRIERGAMAAGRIEEKNG</sequence>
<dbReference type="RefSeq" id="WP_067555893.1">
    <property type="nucleotide sequence ID" value="NZ_CAJTBG010000033.1"/>
</dbReference>
<gene>
    <name evidence="3" type="ORF">AALO17_08970</name>
</gene>
<dbReference type="KEGG" id="fro:AALO17_08970"/>
<dbReference type="PANTHER" id="PTHR38432:SF1">
    <property type="entry name" value="TELA-LIKE PROTEIN SAOUHSC_01408"/>
    <property type="match status" value="1"/>
</dbReference>
<evidence type="ECO:0000313" key="3">
    <source>
        <dbReference type="EMBL" id="AMK54031.1"/>
    </source>
</evidence>